<organism evidence="1 2">
    <name type="scientific">Mycolicibacterium vaccae ATCC 25954</name>
    <dbReference type="NCBI Taxonomy" id="1194972"/>
    <lineage>
        <taxon>Bacteria</taxon>
        <taxon>Bacillati</taxon>
        <taxon>Actinomycetota</taxon>
        <taxon>Actinomycetes</taxon>
        <taxon>Mycobacteriales</taxon>
        <taxon>Mycobacteriaceae</taxon>
        <taxon>Mycolicibacterium</taxon>
    </lineage>
</organism>
<dbReference type="RefSeq" id="WP_003931108.1">
    <property type="nucleotide sequence ID" value="NZ_JH814692.1"/>
</dbReference>
<evidence type="ECO:0000313" key="1">
    <source>
        <dbReference type="EMBL" id="EJZ07839.1"/>
    </source>
</evidence>
<name>K0V9Z1_MYCVA</name>
<reference evidence="1 2" key="1">
    <citation type="journal article" date="2012" name="J. Bacteriol.">
        <title>Complete Genome Sequence of Mycobacterium vaccae Type Strain ATCC 25954.</title>
        <authorList>
            <person name="Ho Y.S."/>
            <person name="Adroub S.A."/>
            <person name="Abadi M."/>
            <person name="Al Alwan B."/>
            <person name="Alkhateeb R."/>
            <person name="Gao G."/>
            <person name="Ragab A."/>
            <person name="Ali S."/>
            <person name="van Soolingen D."/>
            <person name="Bitter W."/>
            <person name="Pain A."/>
            <person name="Abdallah A.M."/>
        </authorList>
    </citation>
    <scope>NUCLEOTIDE SEQUENCE [LARGE SCALE GENOMIC DNA]</scope>
    <source>
        <strain evidence="1 2">ATCC 25954</strain>
    </source>
</reference>
<accession>K0V9Z1</accession>
<evidence type="ECO:0000313" key="2">
    <source>
        <dbReference type="Proteomes" id="UP000006072"/>
    </source>
</evidence>
<dbReference type="HOGENOM" id="CLU_185234_0_0_11"/>
<gene>
    <name evidence="1" type="ORF">MVAC_17368</name>
</gene>
<dbReference type="AlphaFoldDB" id="K0V9Z1"/>
<keyword evidence="2" id="KW-1185">Reference proteome</keyword>
<dbReference type="PATRIC" id="fig|1194972.3.peg.3463"/>
<protein>
    <submittedName>
        <fullName evidence="1">Uncharacterized protein</fullName>
    </submittedName>
</protein>
<proteinExistence type="predicted"/>
<dbReference type="EMBL" id="ALQA01000038">
    <property type="protein sequence ID" value="EJZ07839.1"/>
    <property type="molecule type" value="Genomic_DNA"/>
</dbReference>
<dbReference type="Proteomes" id="UP000006072">
    <property type="component" value="Unassembled WGS sequence"/>
</dbReference>
<comment type="caution">
    <text evidence="1">The sequence shown here is derived from an EMBL/GenBank/DDBJ whole genome shotgun (WGS) entry which is preliminary data.</text>
</comment>
<sequence>MTVLAVAASLVAALYVGYRLGLRAGRHTPTWRQRTSPVALVRQATGLVTLLAVVRLERSMRRRLPGRRTARPRWR</sequence>